<comment type="caution">
    <text evidence="6">The sequence shown here is derived from an EMBL/GenBank/DDBJ whole genome shotgun (WGS) entry which is preliminary data.</text>
</comment>
<reference evidence="6 7" key="1">
    <citation type="submission" date="2017-09" db="EMBL/GenBank/DDBJ databases">
        <title>Depth-based differentiation of microbial function through sediment-hosted aquifers and enrichment of novel symbionts in the deep terrestrial subsurface.</title>
        <authorList>
            <person name="Probst A.J."/>
            <person name="Ladd B."/>
            <person name="Jarett J.K."/>
            <person name="Geller-Mcgrath D.E."/>
            <person name="Sieber C.M."/>
            <person name="Emerson J.B."/>
            <person name="Anantharaman K."/>
            <person name="Thomas B.C."/>
            <person name="Malmstrom R."/>
            <person name="Stieglmeier M."/>
            <person name="Klingl A."/>
            <person name="Woyke T."/>
            <person name="Ryan C.M."/>
            <person name="Banfield J.F."/>
        </authorList>
    </citation>
    <scope>NUCLEOTIDE SEQUENCE [LARGE SCALE GENOMIC DNA]</scope>
    <source>
        <strain evidence="6">CG23_combo_of_CG06-09_8_20_14_all_37_13</strain>
    </source>
</reference>
<dbReference type="GO" id="GO:0006412">
    <property type="term" value="P:translation"/>
    <property type="evidence" value="ECO:0007669"/>
    <property type="project" value="UniProtKB-UniRule"/>
</dbReference>
<dbReference type="GO" id="GO:0003735">
    <property type="term" value="F:structural constituent of ribosome"/>
    <property type="evidence" value="ECO:0007669"/>
    <property type="project" value="InterPro"/>
</dbReference>
<comment type="similarity">
    <text evidence="1 5">Belongs to the universal ribosomal protein uS8 family.</text>
</comment>
<keyword evidence="5" id="KW-0694">RNA-binding</keyword>
<organism evidence="6 7">
    <name type="scientific">Candidatus Portnoybacteria bacterium CG23_combo_of_CG06-09_8_20_14_all_37_13</name>
    <dbReference type="NCBI Taxonomy" id="1974819"/>
    <lineage>
        <taxon>Bacteria</taxon>
        <taxon>Candidatus Portnoyibacteriota</taxon>
    </lineage>
</organism>
<dbReference type="GO" id="GO:0005737">
    <property type="term" value="C:cytoplasm"/>
    <property type="evidence" value="ECO:0007669"/>
    <property type="project" value="UniProtKB-ARBA"/>
</dbReference>
<accession>A0A2G9YDV1</accession>
<dbReference type="FunFam" id="3.30.1490.10:FF:000001">
    <property type="entry name" value="30S ribosomal protein S8"/>
    <property type="match status" value="1"/>
</dbReference>
<gene>
    <name evidence="5 6" type="primary">rpsH</name>
    <name evidence="6" type="ORF">COX44_00185</name>
</gene>
<evidence type="ECO:0000313" key="7">
    <source>
        <dbReference type="Proteomes" id="UP000231480"/>
    </source>
</evidence>
<evidence type="ECO:0000256" key="4">
    <source>
        <dbReference type="ARBA" id="ARBA00035258"/>
    </source>
</evidence>
<dbReference type="InterPro" id="IPR000630">
    <property type="entry name" value="Ribosomal_uS8"/>
</dbReference>
<dbReference type="PANTHER" id="PTHR11758">
    <property type="entry name" value="40S RIBOSOMAL PROTEIN S15A"/>
    <property type="match status" value="1"/>
</dbReference>
<name>A0A2G9YDV1_9BACT</name>
<keyword evidence="5" id="KW-0699">rRNA-binding</keyword>
<dbReference type="Proteomes" id="UP000231480">
    <property type="component" value="Unassembled WGS sequence"/>
</dbReference>
<comment type="subunit">
    <text evidence="5">Part of the 30S ribosomal subunit. Contacts proteins S5 and S12.</text>
</comment>
<dbReference type="Gene3D" id="3.30.1370.30">
    <property type="match status" value="1"/>
</dbReference>
<evidence type="ECO:0000256" key="3">
    <source>
        <dbReference type="ARBA" id="ARBA00023274"/>
    </source>
</evidence>
<evidence type="ECO:0000256" key="5">
    <source>
        <dbReference type="HAMAP-Rule" id="MF_01302"/>
    </source>
</evidence>
<dbReference type="GO" id="GO:1990904">
    <property type="term" value="C:ribonucleoprotein complex"/>
    <property type="evidence" value="ECO:0007669"/>
    <property type="project" value="UniProtKB-KW"/>
</dbReference>
<dbReference type="Pfam" id="PF00410">
    <property type="entry name" value="Ribosomal_S8"/>
    <property type="match status" value="1"/>
</dbReference>
<dbReference type="EMBL" id="PCRH01000006">
    <property type="protein sequence ID" value="PIP17384.1"/>
    <property type="molecule type" value="Genomic_DNA"/>
</dbReference>
<dbReference type="AlphaFoldDB" id="A0A2G9YDV1"/>
<sequence>MMLTDPIADMLIRIKNALASQKTEVEMPLSKFKLALAKLLKKKGYFEKIKKRDKILKIILKPEVMSDLKRISKPGCRAYLQKDQIKLNKHKFAIISTSKGLLIDIDAKKQGLGGEVICEIYV</sequence>
<dbReference type="Gene3D" id="3.30.1490.10">
    <property type="match status" value="1"/>
</dbReference>
<evidence type="ECO:0000313" key="6">
    <source>
        <dbReference type="EMBL" id="PIP17384.1"/>
    </source>
</evidence>
<dbReference type="GO" id="GO:0019843">
    <property type="term" value="F:rRNA binding"/>
    <property type="evidence" value="ECO:0007669"/>
    <property type="project" value="UniProtKB-UniRule"/>
</dbReference>
<keyword evidence="3 5" id="KW-0687">Ribonucleoprotein</keyword>
<dbReference type="GO" id="GO:0005840">
    <property type="term" value="C:ribosome"/>
    <property type="evidence" value="ECO:0007669"/>
    <property type="project" value="UniProtKB-KW"/>
</dbReference>
<evidence type="ECO:0000256" key="1">
    <source>
        <dbReference type="ARBA" id="ARBA00006471"/>
    </source>
</evidence>
<keyword evidence="2 5" id="KW-0689">Ribosomal protein</keyword>
<dbReference type="SUPFAM" id="SSF56047">
    <property type="entry name" value="Ribosomal protein S8"/>
    <property type="match status" value="1"/>
</dbReference>
<comment type="function">
    <text evidence="5">One of the primary rRNA binding proteins, it binds directly to 16S rRNA central domain where it helps coordinate assembly of the platform of the 30S subunit.</text>
</comment>
<dbReference type="InterPro" id="IPR035987">
    <property type="entry name" value="Ribosomal_uS8_sf"/>
</dbReference>
<dbReference type="HAMAP" id="MF_01302_B">
    <property type="entry name" value="Ribosomal_uS8_B"/>
    <property type="match status" value="1"/>
</dbReference>
<proteinExistence type="inferred from homology"/>
<protein>
    <recommendedName>
        <fullName evidence="4 5">Small ribosomal subunit protein uS8</fullName>
    </recommendedName>
</protein>
<evidence type="ECO:0000256" key="2">
    <source>
        <dbReference type="ARBA" id="ARBA00022980"/>
    </source>
</evidence>